<dbReference type="EMBL" id="CAJJDN010000109">
    <property type="protein sequence ID" value="CAD8115709.1"/>
    <property type="molecule type" value="Genomic_DNA"/>
</dbReference>
<accession>A0A8S1QIV5</accession>
<dbReference type="OrthoDB" id="301038at2759"/>
<keyword evidence="2" id="KW-1185">Reference proteome</keyword>
<reference evidence="1" key="1">
    <citation type="submission" date="2021-01" db="EMBL/GenBank/DDBJ databases">
        <authorList>
            <consortium name="Genoscope - CEA"/>
            <person name="William W."/>
        </authorList>
    </citation>
    <scope>NUCLEOTIDE SEQUENCE</scope>
</reference>
<sequence>MPQELDVVYQIFAFQRIIIEFIEHNPNLNIIKLSPLYNLEFIYLRGKENDNNSIVQLIGDLQFGVNKISQEGVNAMAKYMNITNALEYLGLVLNQHQVILRYQHIHLANIKYRQQNFLKFKNQSSKVNSKYKNFRNKKKVYLILVLSYIKIDNFNYNLQNLNLDYETCQIINQLNKIEIIQINCQVDFLAFNHQFQQMINSKIQQQIN</sequence>
<proteinExistence type="predicted"/>
<protein>
    <submittedName>
        <fullName evidence="1">Uncharacterized protein</fullName>
    </submittedName>
</protein>
<gene>
    <name evidence="1" type="ORF">PSON_ATCC_30995.1.T1090061</name>
</gene>
<evidence type="ECO:0000313" key="1">
    <source>
        <dbReference type="EMBL" id="CAD8115709.1"/>
    </source>
</evidence>
<evidence type="ECO:0000313" key="2">
    <source>
        <dbReference type="Proteomes" id="UP000692954"/>
    </source>
</evidence>
<dbReference type="Proteomes" id="UP000692954">
    <property type="component" value="Unassembled WGS sequence"/>
</dbReference>
<comment type="caution">
    <text evidence="1">The sequence shown here is derived from an EMBL/GenBank/DDBJ whole genome shotgun (WGS) entry which is preliminary data.</text>
</comment>
<dbReference type="AlphaFoldDB" id="A0A8S1QIV5"/>
<name>A0A8S1QIV5_9CILI</name>
<organism evidence="1 2">
    <name type="scientific">Paramecium sonneborni</name>
    <dbReference type="NCBI Taxonomy" id="65129"/>
    <lineage>
        <taxon>Eukaryota</taxon>
        <taxon>Sar</taxon>
        <taxon>Alveolata</taxon>
        <taxon>Ciliophora</taxon>
        <taxon>Intramacronucleata</taxon>
        <taxon>Oligohymenophorea</taxon>
        <taxon>Peniculida</taxon>
        <taxon>Parameciidae</taxon>
        <taxon>Paramecium</taxon>
    </lineage>
</organism>